<dbReference type="InterPro" id="IPR002156">
    <property type="entry name" value="RNaseH_domain"/>
</dbReference>
<feature type="domain" description="RNase H type-1" evidence="1">
    <location>
        <begin position="35"/>
        <end position="148"/>
    </location>
</feature>
<comment type="caution">
    <text evidence="2">The sequence shown here is derived from an EMBL/GenBank/DDBJ whole genome shotgun (WGS) entry which is preliminary data.</text>
</comment>
<dbReference type="CDD" id="cd06222">
    <property type="entry name" value="RNase_H_like"/>
    <property type="match status" value="1"/>
</dbReference>
<dbReference type="EMBL" id="JAVIJP010000017">
    <property type="protein sequence ID" value="KAL3641435.1"/>
    <property type="molecule type" value="Genomic_DNA"/>
</dbReference>
<dbReference type="PANTHER" id="PTHR47723">
    <property type="entry name" value="OS05G0353850 PROTEIN"/>
    <property type="match status" value="1"/>
</dbReference>
<dbReference type="InterPro" id="IPR053151">
    <property type="entry name" value="RNase_H-like"/>
</dbReference>
<dbReference type="Gene3D" id="3.30.420.10">
    <property type="entry name" value="Ribonuclease H-like superfamily/Ribonuclease H"/>
    <property type="match status" value="1"/>
</dbReference>
<dbReference type="PANTHER" id="PTHR47723:SF19">
    <property type="entry name" value="POLYNUCLEOTIDYL TRANSFERASE, RIBONUCLEASE H-LIKE SUPERFAMILY PROTEIN"/>
    <property type="match status" value="1"/>
</dbReference>
<dbReference type="InterPro" id="IPR012337">
    <property type="entry name" value="RNaseH-like_sf"/>
</dbReference>
<dbReference type="SUPFAM" id="SSF53098">
    <property type="entry name" value="Ribonuclease H-like"/>
    <property type="match status" value="1"/>
</dbReference>
<dbReference type="AlphaFoldDB" id="A0ABD3DGH4"/>
<reference evidence="3" key="1">
    <citation type="journal article" date="2024" name="IScience">
        <title>Strigolactones Initiate the Formation of Haustorium-like Structures in Castilleja.</title>
        <authorList>
            <person name="Buerger M."/>
            <person name="Peterson D."/>
            <person name="Chory J."/>
        </authorList>
    </citation>
    <scope>NUCLEOTIDE SEQUENCE [LARGE SCALE GENOMIC DNA]</scope>
</reference>
<dbReference type="InterPro" id="IPR036397">
    <property type="entry name" value="RNaseH_sf"/>
</dbReference>
<protein>
    <recommendedName>
        <fullName evidence="1">RNase H type-1 domain-containing protein</fullName>
    </recommendedName>
</protein>
<evidence type="ECO:0000313" key="2">
    <source>
        <dbReference type="EMBL" id="KAL3641435.1"/>
    </source>
</evidence>
<proteinExistence type="predicted"/>
<keyword evidence="3" id="KW-1185">Reference proteome</keyword>
<dbReference type="InterPro" id="IPR044730">
    <property type="entry name" value="RNase_H-like_dom_plant"/>
</dbReference>
<name>A0ABD3DGH4_9LAMI</name>
<evidence type="ECO:0000259" key="1">
    <source>
        <dbReference type="Pfam" id="PF13456"/>
    </source>
</evidence>
<sequence>MGNLEGLRVPIKRAITKISKWISWSKPHRDEYKLNVDGSFKDNVGTVGGIIRDWNGTPIFSYWGKSTASDAAETEIDAINRGIDYCIKKGLSTVTIESDSTAAIRAFQGKINNPLLIYRARRHRNIYPQINLIYREQNATADMLAKLARKRIEGETHRYHELPTDIRQQIFLDKNGIPKYRKA</sequence>
<organism evidence="2 3">
    <name type="scientific">Castilleja foliolosa</name>
    <dbReference type="NCBI Taxonomy" id="1961234"/>
    <lineage>
        <taxon>Eukaryota</taxon>
        <taxon>Viridiplantae</taxon>
        <taxon>Streptophyta</taxon>
        <taxon>Embryophyta</taxon>
        <taxon>Tracheophyta</taxon>
        <taxon>Spermatophyta</taxon>
        <taxon>Magnoliopsida</taxon>
        <taxon>eudicotyledons</taxon>
        <taxon>Gunneridae</taxon>
        <taxon>Pentapetalae</taxon>
        <taxon>asterids</taxon>
        <taxon>lamiids</taxon>
        <taxon>Lamiales</taxon>
        <taxon>Orobanchaceae</taxon>
        <taxon>Pedicularideae</taxon>
        <taxon>Castillejinae</taxon>
        <taxon>Castilleja</taxon>
    </lineage>
</organism>
<gene>
    <name evidence="2" type="ORF">CASFOL_016403</name>
</gene>
<accession>A0ABD3DGH4</accession>
<dbReference type="Pfam" id="PF13456">
    <property type="entry name" value="RVT_3"/>
    <property type="match status" value="1"/>
</dbReference>
<dbReference type="Proteomes" id="UP001632038">
    <property type="component" value="Unassembled WGS sequence"/>
</dbReference>
<evidence type="ECO:0000313" key="3">
    <source>
        <dbReference type="Proteomes" id="UP001632038"/>
    </source>
</evidence>